<dbReference type="SMART" id="SM00950">
    <property type="entry name" value="Piwi"/>
    <property type="match status" value="1"/>
</dbReference>
<dbReference type="CDD" id="cd04657">
    <property type="entry name" value="Piwi_ago-like"/>
    <property type="match status" value="1"/>
</dbReference>
<feature type="domain" description="PAZ" evidence="1">
    <location>
        <begin position="1"/>
        <end position="27"/>
    </location>
</feature>
<evidence type="ECO:0000313" key="4">
    <source>
        <dbReference type="Proteomes" id="UP000194236"/>
    </source>
</evidence>
<dbReference type="EMBL" id="MUJZ01056664">
    <property type="protein sequence ID" value="OTF72339.1"/>
    <property type="molecule type" value="Genomic_DNA"/>
</dbReference>
<dbReference type="Gene3D" id="2.170.260.10">
    <property type="entry name" value="paz domain"/>
    <property type="match status" value="1"/>
</dbReference>
<dbReference type="Proteomes" id="UP000194236">
    <property type="component" value="Unassembled WGS sequence"/>
</dbReference>
<keyword evidence="4" id="KW-1185">Reference proteome</keyword>
<dbReference type="SUPFAM" id="SSF101690">
    <property type="entry name" value="PAZ domain"/>
    <property type="match status" value="1"/>
</dbReference>
<proteinExistence type="predicted"/>
<dbReference type="InterPro" id="IPR032473">
    <property type="entry name" value="Argonaute_Mid_dom"/>
</dbReference>
<dbReference type="FunFam" id="3.40.50.2300:FF:000005">
    <property type="entry name" value="Protein argonaute-2"/>
    <property type="match status" value="1"/>
</dbReference>
<dbReference type="CDD" id="cd02846">
    <property type="entry name" value="PAZ_argonaute_like"/>
    <property type="match status" value="1"/>
</dbReference>
<dbReference type="PANTHER" id="PTHR22891">
    <property type="entry name" value="EUKARYOTIC TRANSLATION INITIATION FACTOR 2C"/>
    <property type="match status" value="1"/>
</dbReference>
<feature type="domain" description="Piwi" evidence="2">
    <location>
        <begin position="196"/>
        <end position="497"/>
    </location>
</feature>
<dbReference type="PROSITE" id="PS50821">
    <property type="entry name" value="PAZ"/>
    <property type="match status" value="1"/>
</dbReference>
<organism evidence="3 4">
    <name type="scientific">Euroglyphus maynei</name>
    <name type="common">Mayne's house dust mite</name>
    <dbReference type="NCBI Taxonomy" id="6958"/>
    <lineage>
        <taxon>Eukaryota</taxon>
        <taxon>Metazoa</taxon>
        <taxon>Ecdysozoa</taxon>
        <taxon>Arthropoda</taxon>
        <taxon>Chelicerata</taxon>
        <taxon>Arachnida</taxon>
        <taxon>Acari</taxon>
        <taxon>Acariformes</taxon>
        <taxon>Sarcoptiformes</taxon>
        <taxon>Astigmata</taxon>
        <taxon>Psoroptidia</taxon>
        <taxon>Analgoidea</taxon>
        <taxon>Pyroglyphidae</taxon>
        <taxon>Pyroglyphinae</taxon>
        <taxon>Euroglyphus</taxon>
    </lineage>
</organism>
<dbReference type="InterPro" id="IPR045246">
    <property type="entry name" value="Piwi_ago-like"/>
</dbReference>
<evidence type="ECO:0000259" key="2">
    <source>
        <dbReference type="PROSITE" id="PS50822"/>
    </source>
</evidence>
<evidence type="ECO:0000259" key="1">
    <source>
        <dbReference type="PROSITE" id="PS50821"/>
    </source>
</evidence>
<accession>A0A1Y3AV35</accession>
<dbReference type="InterPro" id="IPR036085">
    <property type="entry name" value="PAZ_dom_sf"/>
</dbReference>
<dbReference type="Gene3D" id="3.30.420.10">
    <property type="entry name" value="Ribonuclease H-like superfamily/Ribonuclease H"/>
    <property type="match status" value="1"/>
</dbReference>
<dbReference type="SUPFAM" id="SSF53098">
    <property type="entry name" value="Ribonuclease H-like"/>
    <property type="match status" value="1"/>
</dbReference>
<dbReference type="Pfam" id="PF02171">
    <property type="entry name" value="Piwi"/>
    <property type="match status" value="1"/>
</dbReference>
<dbReference type="AlphaFoldDB" id="A0A1Y3AV35"/>
<reference evidence="3 4" key="1">
    <citation type="submission" date="2017-03" db="EMBL/GenBank/DDBJ databases">
        <title>Genome Survey of Euroglyphus maynei.</title>
        <authorList>
            <person name="Arlian L.G."/>
            <person name="Morgan M.S."/>
            <person name="Rider S.D."/>
        </authorList>
    </citation>
    <scope>NUCLEOTIDE SEQUENCE [LARGE SCALE GENOMIC DNA]</scope>
    <source>
        <strain evidence="3">Arlian Lab</strain>
        <tissue evidence="3">Whole body</tissue>
    </source>
</reference>
<dbReference type="Gene3D" id="3.40.50.2300">
    <property type="match status" value="1"/>
</dbReference>
<dbReference type="InterPro" id="IPR012337">
    <property type="entry name" value="RNaseH-like_sf"/>
</dbReference>
<dbReference type="InterPro" id="IPR032472">
    <property type="entry name" value="ArgoL2"/>
</dbReference>
<dbReference type="InterPro" id="IPR003165">
    <property type="entry name" value="Piwi"/>
</dbReference>
<dbReference type="PROSITE" id="PS50822">
    <property type="entry name" value="PIWI"/>
    <property type="match status" value="1"/>
</dbReference>
<dbReference type="Pfam" id="PF16487">
    <property type="entry name" value="ArgoMid"/>
    <property type="match status" value="1"/>
</dbReference>
<dbReference type="Pfam" id="PF02170">
    <property type="entry name" value="PAZ"/>
    <property type="match status" value="1"/>
</dbReference>
<dbReference type="FunFam" id="3.30.420.10:FF:000001">
    <property type="entry name" value="Protein argonaute-2"/>
    <property type="match status" value="1"/>
</dbReference>
<evidence type="ECO:0000313" key="3">
    <source>
        <dbReference type="EMBL" id="OTF72339.1"/>
    </source>
</evidence>
<gene>
    <name evidence="3" type="ORF">BLA29_002663</name>
</gene>
<dbReference type="Pfam" id="PF16488">
    <property type="entry name" value="ArgoL2"/>
    <property type="match status" value="1"/>
</dbReference>
<dbReference type="InterPro" id="IPR003100">
    <property type="entry name" value="PAZ_dom"/>
</dbReference>
<protein>
    <submittedName>
        <fullName evidence="3">Argonaute 2-like protein</fullName>
    </submittedName>
</protein>
<name>A0A1Y3AV35_EURMA</name>
<comment type="caution">
    <text evidence="3">The sequence shown here is derived from an EMBL/GenBank/DDBJ whole genome shotgun (WGS) entry which is preliminary data.</text>
</comment>
<dbReference type="OrthoDB" id="10252740at2759"/>
<dbReference type="InterPro" id="IPR036397">
    <property type="entry name" value="RNaseH_sf"/>
</dbReference>
<sequence>FPNLPCLQVGQEHKHTYLPIEVCNIVSGQRCIKKLTDMQTSTMIKATARSAPDREREINNLVQKADFNNDPYVREFGLSISNMMMEVKGRILPPPKIQYGGRTRQQAVPNYGVWDMRNKQFHIGVEIRTWAIACFAPQRSCREDALRSFTQSLQKISNDAGMPIIGQPCFCKYATGADQVEPMFRYLKQTYVGLQLVVCVLPGKTPVYAEVKRIGDTVLGIATQCVQTKNVNRTSPQTLSNLCLKINVKLGGINNILVPNLRPKVFNEPVIFLGADVTHPPAGDTKKPSIAAVVGSMDGHPSRYAATVRVQQHRQEVIQDLSTMVRELLVQFYRTTRFKPYRIILYRDGVSEGQFQQVLTHELIAIRKACVQLEEDYRPGITFIVTQKRHHTRLFCADPKEQVGKSGNIPAGTTVDVGITHPTEFDFYLCSHAGIQGTSRPSHYHVLWDDNDFSADEIQVLTYQLCHTYVRCTRSVSIPAPAYYAHLVAFRARYHLVDLKESERLPKLNPILRLHFPKMNHILRISGEGTSYHPGTIVDERTTAAMSRSITLHPNSFKVMYFA</sequence>
<dbReference type="GO" id="GO:0003723">
    <property type="term" value="F:RNA binding"/>
    <property type="evidence" value="ECO:0007669"/>
    <property type="project" value="InterPro"/>
</dbReference>
<dbReference type="GO" id="GO:0034587">
    <property type="term" value="P:piRNA processing"/>
    <property type="evidence" value="ECO:0007669"/>
    <property type="project" value="UniProtKB-ARBA"/>
</dbReference>
<feature type="non-terminal residue" evidence="3">
    <location>
        <position position="1"/>
    </location>
</feature>